<feature type="compositionally biased region" description="Acidic residues" evidence="1">
    <location>
        <begin position="740"/>
        <end position="758"/>
    </location>
</feature>
<evidence type="ECO:0000313" key="4">
    <source>
        <dbReference type="Proteomes" id="UP000008983"/>
    </source>
</evidence>
<feature type="transmembrane region" description="Helical" evidence="2">
    <location>
        <begin position="1247"/>
        <end position="1271"/>
    </location>
</feature>
<feature type="transmembrane region" description="Helical" evidence="2">
    <location>
        <begin position="1460"/>
        <end position="1485"/>
    </location>
</feature>
<dbReference type="RefSeq" id="XP_004037612.1">
    <property type="nucleotide sequence ID" value="XM_004037564.1"/>
</dbReference>
<dbReference type="OMA" id="KCILDRA"/>
<keyword evidence="2" id="KW-0812">Transmembrane</keyword>
<evidence type="ECO:0000256" key="1">
    <source>
        <dbReference type="SAM" id="MobiDB-lite"/>
    </source>
</evidence>
<dbReference type="Proteomes" id="UP000008983">
    <property type="component" value="Unassembled WGS sequence"/>
</dbReference>
<keyword evidence="4" id="KW-1185">Reference proteome</keyword>
<dbReference type="eggNOG" id="ENOG502S84Y">
    <property type="taxonomic scope" value="Eukaryota"/>
</dbReference>
<feature type="region of interest" description="Disordered" evidence="1">
    <location>
        <begin position="736"/>
        <end position="762"/>
    </location>
</feature>
<proteinExistence type="predicted"/>
<protein>
    <recommendedName>
        <fullName evidence="5">Transmembrane protein</fullName>
    </recommendedName>
</protein>
<evidence type="ECO:0000256" key="2">
    <source>
        <dbReference type="SAM" id="Phobius"/>
    </source>
</evidence>
<evidence type="ECO:0000313" key="3">
    <source>
        <dbReference type="EMBL" id="EGR33626.1"/>
    </source>
</evidence>
<dbReference type="PANTHER" id="PTHR31600">
    <property type="entry name" value="TINY MACROCYSTS PROTEIN B-RELATED"/>
    <property type="match status" value="1"/>
</dbReference>
<feature type="transmembrane region" description="Helical" evidence="2">
    <location>
        <begin position="935"/>
        <end position="960"/>
    </location>
</feature>
<evidence type="ECO:0008006" key="5">
    <source>
        <dbReference type="Google" id="ProtNLM"/>
    </source>
</evidence>
<dbReference type="InParanoid" id="G0QMD2"/>
<feature type="region of interest" description="Disordered" evidence="1">
    <location>
        <begin position="866"/>
        <end position="887"/>
    </location>
</feature>
<feature type="non-terminal residue" evidence="3">
    <location>
        <position position="1510"/>
    </location>
</feature>
<dbReference type="OrthoDB" id="300803at2759"/>
<dbReference type="InterPro" id="IPR052994">
    <property type="entry name" value="Tiny_macrocysts_regulators"/>
</dbReference>
<reference evidence="3 4" key="1">
    <citation type="submission" date="2011-07" db="EMBL/GenBank/DDBJ databases">
        <authorList>
            <person name="Coyne R."/>
            <person name="Brami D."/>
            <person name="Johnson J."/>
            <person name="Hostetler J."/>
            <person name="Hannick L."/>
            <person name="Clark T."/>
            <person name="Cassidy-Hanley D."/>
            <person name="Inman J."/>
        </authorList>
    </citation>
    <scope>NUCLEOTIDE SEQUENCE [LARGE SCALE GENOMIC DNA]</scope>
    <source>
        <strain evidence="3 4">G5</strain>
    </source>
</reference>
<organism evidence="3 4">
    <name type="scientific">Ichthyophthirius multifiliis</name>
    <name type="common">White spot disease agent</name>
    <name type="synonym">Ich</name>
    <dbReference type="NCBI Taxonomy" id="5932"/>
    <lineage>
        <taxon>Eukaryota</taxon>
        <taxon>Sar</taxon>
        <taxon>Alveolata</taxon>
        <taxon>Ciliophora</taxon>
        <taxon>Intramacronucleata</taxon>
        <taxon>Oligohymenophorea</taxon>
        <taxon>Hymenostomatida</taxon>
        <taxon>Ophryoglenina</taxon>
        <taxon>Ichthyophthirius</taxon>
    </lineage>
</organism>
<keyword evidence="2" id="KW-0472">Membrane</keyword>
<dbReference type="PANTHER" id="PTHR31600:SF2">
    <property type="entry name" value="GAMETE ENRICHED GENE 10 PROTEIN-RELATED"/>
    <property type="match status" value="1"/>
</dbReference>
<gene>
    <name evidence="3" type="ORF">IMG5_047720</name>
</gene>
<dbReference type="STRING" id="857967.G0QMD2"/>
<feature type="transmembrane region" description="Helical" evidence="2">
    <location>
        <begin position="1136"/>
        <end position="1156"/>
    </location>
</feature>
<name>G0QMD2_ICHMU</name>
<dbReference type="GeneID" id="14909810"/>
<accession>G0QMD2</accession>
<keyword evidence="2" id="KW-1133">Transmembrane helix</keyword>
<dbReference type="EMBL" id="GL983415">
    <property type="protein sequence ID" value="EGR33626.1"/>
    <property type="molecule type" value="Genomic_DNA"/>
</dbReference>
<sequence length="1510" mass="178318">MIKQNYLEVQQEFEKVKHDSEIQFAHKIQKKDQKIKNLQYKLDMEIKDQKVRIIENVVETPVLIEVPMFVEKPVLIKEEITLKESLQYEIIRIKQEINNFQQQPKSTCLYLEKLCQLYEQNLTIPSSKLTLFGSLVLHKKGCNVIKCLCKDNQFNELAECNIKIQYCHKLKNIFILKFQNIGEEKPTISGGMIIDLGKDIKVKGVDFPRLSQQMEIFELWFMEYIDFSFEKLITDLMRKNQYQIAEVLFLINFLFKIIQEVCLRYWFFLIKFKKNQIKALYQNKVMANLLKNKSSFFCTVERSLTNLIENRIKERDKAHFYSYSQKDRYDAVNNSKFDIMVSSETIKDKLKKLLGNLVFDKCEYFEKMIKSFKSLEKMRIDTLEFIQYVQVFEKMVQEQISKNKGNIYFLKFQSLLNAYILFDPLRCKEIEQQFEDVIIKDKAQDAINTITSCNILEGNVGSIVASFQSLQNNGKILKFSEKIPQIFSYGRHEFQMIENIKQLIPNCISIMHDYFLKRLVNTGIAKSVRNFRPMFALDQTGYIFKVKLFVNYYFIKQNDFAFSALIVKQPSNFMFIILNSNGYIEGISQNFSQLIKYENIDINFLKKYHFSILVPQFLEFLQKFNKKEEYSFLKFRLIVPKDIIKQGNYFIQHHSNYFNQQSFTKEWTNNIQNFISGVKNEGKEVEYEITFNFYHEIFNFEGQKRLLFYVEIQNFVQWDDIQNSLCSGNTIYSKDTNQEAIEEKDEEDDEEDDDEEEDQKNRQIQQQFQGENENLLQTSQIVYEIDQKQNAQNNTEKEFNQVLQSYPENNTLITYSNNETTPTNAFLHENINQKNVMSAVQQLGKKAIQNLQTSDVSINNSNKIKDSKENYDLNKSKESVKLSENNEKEDIAQHFKKANNNQNYEQSSQSNSVNSSTNMILKSIILNTSNQETPAFMLLLYTVFLFQFAVFITVVIVLVITTSQNFNDYTVGLNEMGRCAKLLLPISQTLISTDLICINNLNQGVQYEQNIEKFLQEQININYYDYIGTLYKLIGKQIQYSYQTSIFNFVLNAVLISDGQEVQTEIHYTEFLKKIGESIYQLTLQGNQKILNEKNVQRFLMTNNLKSLYQLIHQSQIEVNNDIDVLKENIIYINQFSVILAIFLIILSFGFLYPSYRTLKFNSQRILMIVSRMKEEETFEIIENLKVIGKKLFSDDDEYLHLDFSNLALREQSENQIKVSSQRNRKKTKNQKQNYLYDRISNQELKFLNFIIILMILCILSTAFFLIIFIYMDQFSNKFGIPAENYKNYVEACLQFSAMQSSHNIIILNNLFKKTLNIQYIKNIKQNELITLRDSLLEQSRNFFTEKYLNIALSSEGEYFKNKLYSLSTQETCNLDILQKEYKDICQKNMEGLLNRGLINSIKTIFNLVQIQILTQDFDKLVASKEYQESLIQMQLIVFFLRTIISFFEDENIRIKDEFVLTLQLILILGSIFYVLLFILIIGIYMKKLKQEYLTIKKAIQIIPYKRLTE</sequence>